<sequence>MHTLSNHQHKKVINTYSRINRLPTEPKTYYIIAGIIGVLLLICLGITVYKAFISPGYLIRGEYRTVSLQGGLCLDGMQSNAASKKLFYIVLLIVLLCIIGLLTYNTVSVYNGRINRRWAEVDRIVNEARDEIAAMEESNLKEVVDNGARFIREEYKNIQLDKYIMGSYSNCILTKDSIIHAPSGAAGPVKVKIPVTGELLISLILSAQNAEFTRLIEKHPLYTGLY</sequence>
<evidence type="ECO:0000313" key="3">
    <source>
        <dbReference type="Proteomes" id="UP000002872"/>
    </source>
</evidence>
<feature type="transmembrane region" description="Helical" evidence="1">
    <location>
        <begin position="28"/>
        <end position="49"/>
    </location>
</feature>
<keyword evidence="1" id="KW-1133">Transmembrane helix</keyword>
<evidence type="ECO:0000256" key="1">
    <source>
        <dbReference type="SAM" id="Phobius"/>
    </source>
</evidence>
<keyword evidence="1" id="KW-0812">Transmembrane</keyword>
<keyword evidence="1" id="KW-0472">Membrane</keyword>
<dbReference type="OMA" id="ARYPINE"/>
<reference evidence="2" key="1">
    <citation type="submission" date="2011-01" db="EMBL/GenBank/DDBJ databases">
        <title>The Genome Sequence of Nematocida parisii strain ERTm3.</title>
        <authorList>
            <consortium name="The Broad Institute Genome Sequencing Platform"/>
            <consortium name="The Broad Institute Genome Sequencing Center for Infectious Disease"/>
            <person name="Cuomo C."/>
            <person name="Troemel E."/>
            <person name="Young S.K."/>
            <person name="Zeng Q."/>
            <person name="Gargeya S."/>
            <person name="Fitzgerald M."/>
            <person name="Haas B."/>
            <person name="Abouelleil A."/>
            <person name="Alvarado L."/>
            <person name="Arachchi H.M."/>
            <person name="Berlin A."/>
            <person name="Chapman S.B."/>
            <person name="Gearin G."/>
            <person name="Goldberg J."/>
            <person name="Griggs A."/>
            <person name="Gujja S."/>
            <person name="Hansen M."/>
            <person name="Heiman D."/>
            <person name="Howarth C."/>
            <person name="Larimer J."/>
            <person name="Lui A."/>
            <person name="MacDonald P.J.P."/>
            <person name="McCowen C."/>
            <person name="Montmayeur A."/>
            <person name="Murphy C."/>
            <person name="Neiman D."/>
            <person name="Pearson M."/>
            <person name="Priest M."/>
            <person name="Roberts A."/>
            <person name="Saif S."/>
            <person name="Shea T."/>
            <person name="Sisk P."/>
            <person name="Stolte C."/>
            <person name="Sykes S."/>
            <person name="Wortman J."/>
            <person name="Nusbaum C."/>
            <person name="Birren B."/>
        </authorList>
    </citation>
    <scope>NUCLEOTIDE SEQUENCE</scope>
    <source>
        <strain evidence="2">ERTm3</strain>
    </source>
</reference>
<protein>
    <submittedName>
        <fullName evidence="2">Uncharacterized protein</fullName>
    </submittedName>
</protein>
<dbReference type="EMBL" id="GL870877">
    <property type="protein sequence ID" value="EIJ89011.1"/>
    <property type="molecule type" value="Genomic_DNA"/>
</dbReference>
<dbReference type="VEuPathDB" id="MicrosporidiaDB:NEQG_00830"/>
<gene>
    <name evidence="2" type="ORF">NEQG_00830</name>
</gene>
<dbReference type="InParanoid" id="I3EIG4"/>
<dbReference type="AlphaFoldDB" id="I3EIG4"/>
<accession>I3EIG4</accession>
<name>I3EIG4_NEMP3</name>
<proteinExistence type="predicted"/>
<dbReference type="Proteomes" id="UP000002872">
    <property type="component" value="Unassembled WGS sequence"/>
</dbReference>
<feature type="transmembrane region" description="Helical" evidence="1">
    <location>
        <begin position="86"/>
        <end position="107"/>
    </location>
</feature>
<keyword evidence="3" id="KW-1185">Reference proteome</keyword>
<organism evidence="2 3">
    <name type="scientific">Nematocida parisii (strain ERTm3)</name>
    <name type="common">Nematode killer fungus</name>
    <dbReference type="NCBI Taxonomy" id="935791"/>
    <lineage>
        <taxon>Eukaryota</taxon>
        <taxon>Fungi</taxon>
        <taxon>Fungi incertae sedis</taxon>
        <taxon>Microsporidia</taxon>
        <taxon>Nematocida</taxon>
    </lineage>
</organism>
<dbReference type="OrthoDB" id="10312664at2759"/>
<evidence type="ECO:0000313" key="2">
    <source>
        <dbReference type="EMBL" id="EIJ89011.1"/>
    </source>
</evidence>
<dbReference type="HOGENOM" id="CLU_1225061_0_0_1"/>